<accession>A0A4R8LY14</accession>
<name>A0A4R8LY14_9BACT</name>
<gene>
    <name evidence="1" type="ORF">C8D99_1333</name>
</gene>
<dbReference type="AlphaFoldDB" id="A0A4R8LY14"/>
<dbReference type="Proteomes" id="UP000295066">
    <property type="component" value="Unassembled WGS sequence"/>
</dbReference>
<proteinExistence type="predicted"/>
<comment type="caution">
    <text evidence="1">The sequence shown here is derived from an EMBL/GenBank/DDBJ whole genome shotgun (WGS) entry which is preliminary data.</text>
</comment>
<protein>
    <submittedName>
        <fullName evidence="1">Uncharacterized protein</fullName>
    </submittedName>
</protein>
<keyword evidence="2" id="KW-1185">Reference proteome</keyword>
<evidence type="ECO:0000313" key="1">
    <source>
        <dbReference type="EMBL" id="TDY53041.1"/>
    </source>
</evidence>
<dbReference type="EMBL" id="SORI01000033">
    <property type="protein sequence ID" value="TDY53041.1"/>
    <property type="molecule type" value="Genomic_DNA"/>
</dbReference>
<evidence type="ECO:0000313" key="2">
    <source>
        <dbReference type="Proteomes" id="UP000295066"/>
    </source>
</evidence>
<sequence>MMKNTTDYPRLLKILASVLEKLTDEEIRGLVSGELNLVPEAKVKKQAAKTASPAVDETDITAVEKRLSACGSREEGRKILSSLKLKKASLLKIAEGQGISVRKGDTVAVISDAVVECFIGSRLRGDAFKTIDLRGEKEKL</sequence>
<reference evidence="1 2" key="1">
    <citation type="submission" date="2019-03" db="EMBL/GenBank/DDBJ databases">
        <title>Genomic Encyclopedia of Type Strains, Phase IV (KMG-IV): sequencing the most valuable type-strain genomes for metagenomic binning, comparative biology and taxonomic classification.</title>
        <authorList>
            <person name="Goeker M."/>
        </authorList>
    </citation>
    <scope>NUCLEOTIDE SEQUENCE [LARGE SCALE GENOMIC DNA]</scope>
    <source>
        <strain evidence="1 2">DSM 25964</strain>
    </source>
</reference>
<organism evidence="1 2">
    <name type="scientific">Aminivibrio pyruvatiphilus</name>
    <dbReference type="NCBI Taxonomy" id="1005740"/>
    <lineage>
        <taxon>Bacteria</taxon>
        <taxon>Thermotogati</taxon>
        <taxon>Synergistota</taxon>
        <taxon>Synergistia</taxon>
        <taxon>Synergistales</taxon>
        <taxon>Aminobacteriaceae</taxon>
        <taxon>Aminivibrio</taxon>
    </lineage>
</organism>